<evidence type="ECO:0000256" key="5">
    <source>
        <dbReference type="HAMAP-Rule" id="MF_00921"/>
    </source>
</evidence>
<keyword evidence="1 5" id="KW-0723">Serine/threonine-protein kinase</keyword>
<organism evidence="6 7">
    <name type="scientific">Paraliobacillus ryukyuensis</name>
    <dbReference type="NCBI Taxonomy" id="200904"/>
    <lineage>
        <taxon>Bacteria</taxon>
        <taxon>Bacillati</taxon>
        <taxon>Bacillota</taxon>
        <taxon>Bacilli</taxon>
        <taxon>Bacillales</taxon>
        <taxon>Bacillaceae</taxon>
        <taxon>Paraliobacillus</taxon>
    </lineage>
</organism>
<dbReference type="STRING" id="200904.GCA_900168775_02479"/>
<dbReference type="GO" id="GO:0005524">
    <property type="term" value="F:ATP binding"/>
    <property type="evidence" value="ECO:0007669"/>
    <property type="project" value="InterPro"/>
</dbReference>
<dbReference type="InterPro" id="IPR005177">
    <property type="entry name" value="Kinase-pyrophosphorylase"/>
</dbReference>
<dbReference type="EMBL" id="QNRI01000001">
    <property type="protein sequence ID" value="RBP01367.1"/>
    <property type="molecule type" value="Genomic_DNA"/>
</dbReference>
<evidence type="ECO:0000256" key="3">
    <source>
        <dbReference type="ARBA" id="ARBA00022741"/>
    </source>
</evidence>
<evidence type="ECO:0000256" key="4">
    <source>
        <dbReference type="ARBA" id="ARBA00022777"/>
    </source>
</evidence>
<comment type="function">
    <text evidence="5">Bifunctional serine/threonine kinase and phosphorylase involved in the regulation of the pyruvate, phosphate dikinase (PPDK) by catalyzing its phosphorylation/dephosphorylation.</text>
</comment>
<dbReference type="NCBIfam" id="NF003742">
    <property type="entry name" value="PRK05339.1"/>
    <property type="match status" value="1"/>
</dbReference>
<proteinExistence type="inferred from homology"/>
<reference evidence="6 7" key="1">
    <citation type="submission" date="2018-06" db="EMBL/GenBank/DDBJ databases">
        <title>Genomic Encyclopedia of Type Strains, Phase IV (KMG-IV): sequencing the most valuable type-strain genomes for metagenomic binning, comparative biology and taxonomic classification.</title>
        <authorList>
            <person name="Goeker M."/>
        </authorList>
    </citation>
    <scope>NUCLEOTIDE SEQUENCE [LARGE SCALE GENOMIC DNA]</scope>
    <source>
        <strain evidence="6 7">DSM 15140</strain>
    </source>
</reference>
<gene>
    <name evidence="6" type="ORF">DES48_10197</name>
</gene>
<dbReference type="EC" id="2.7.11.32" evidence="5"/>
<dbReference type="GO" id="GO:0043531">
    <property type="term" value="F:ADP binding"/>
    <property type="evidence" value="ECO:0007669"/>
    <property type="project" value="UniProtKB-UniRule"/>
</dbReference>
<dbReference type="AlphaFoldDB" id="A0A366EG48"/>
<dbReference type="GO" id="GO:0004674">
    <property type="term" value="F:protein serine/threonine kinase activity"/>
    <property type="evidence" value="ECO:0007669"/>
    <property type="project" value="UniProtKB-UniRule"/>
</dbReference>
<evidence type="ECO:0000256" key="2">
    <source>
        <dbReference type="ARBA" id="ARBA00022679"/>
    </source>
</evidence>
<dbReference type="InterPro" id="IPR026565">
    <property type="entry name" value="PPDK_reg"/>
</dbReference>
<dbReference type="PANTHER" id="PTHR31756:SF3">
    <property type="entry name" value="PYRUVATE, PHOSPHATE DIKINASE REGULATORY PROTEIN 1, CHLOROPLASTIC"/>
    <property type="match status" value="1"/>
</dbReference>
<dbReference type="HAMAP" id="MF_00921">
    <property type="entry name" value="PDRP"/>
    <property type="match status" value="1"/>
</dbReference>
<sequence length="267" mass="30218">MKSIIYLVSDSVGETAEQVTKAALSQFLNRMEHEIVRIPFVKEVAKLESVINHAVHDHAIIGYTLVNPTLRKYMAEKSKVLNVVAIDIIGPVLDGMERYFQQKPELKPGLVHRLDEAYFRRVEAIEFAVRFDDGRDPRGIEEADIILLGVSRTSKTPLSQYLALKSFKVVNVPIVPEVEPSEVLFHVPAEKCVGLKINAGKLHDIRRERLKSLGLKQEASYATFERINYELDYFQSIIDRIGCPCIDVSNKAVEETANLILQMQTPM</sequence>
<dbReference type="Pfam" id="PF03618">
    <property type="entry name" value="Kinase-PPPase"/>
    <property type="match status" value="1"/>
</dbReference>
<dbReference type="PANTHER" id="PTHR31756">
    <property type="entry name" value="PYRUVATE, PHOSPHATE DIKINASE REGULATORY PROTEIN 1, CHLOROPLASTIC"/>
    <property type="match status" value="1"/>
</dbReference>
<dbReference type="Proteomes" id="UP000252254">
    <property type="component" value="Unassembled WGS sequence"/>
</dbReference>
<keyword evidence="2 5" id="KW-0808">Transferase</keyword>
<comment type="catalytic activity">
    <reaction evidence="5">
        <text>N(tele)-phospho-L-histidyl/O-phospho-L-threonyl-[pyruvate, phosphate dikinase] + phosphate + H(+) = N(tele)-phospho-L-histidyl/L-threonyl-[pyruvate, phosphate dikinase] + diphosphate</text>
        <dbReference type="Rhea" id="RHEA:43696"/>
        <dbReference type="Rhea" id="RHEA-COMP:10650"/>
        <dbReference type="Rhea" id="RHEA-COMP:10651"/>
        <dbReference type="ChEBI" id="CHEBI:15378"/>
        <dbReference type="ChEBI" id="CHEBI:30013"/>
        <dbReference type="ChEBI" id="CHEBI:33019"/>
        <dbReference type="ChEBI" id="CHEBI:43474"/>
        <dbReference type="ChEBI" id="CHEBI:61977"/>
        <dbReference type="ChEBI" id="CHEBI:83586"/>
        <dbReference type="EC" id="2.7.4.27"/>
    </reaction>
</comment>
<comment type="caution">
    <text evidence="6">The sequence shown here is derived from an EMBL/GenBank/DDBJ whole genome shotgun (WGS) entry which is preliminary data.</text>
</comment>
<protein>
    <recommendedName>
        <fullName evidence="5">Putative pyruvate, phosphate dikinase regulatory protein</fullName>
        <shortName evidence="5">PPDK regulatory protein</shortName>
        <ecNumber evidence="5">2.7.11.32</ecNumber>
        <ecNumber evidence="5">2.7.4.27</ecNumber>
    </recommendedName>
</protein>
<feature type="binding site" evidence="5">
    <location>
        <begin position="149"/>
        <end position="156"/>
    </location>
    <ligand>
        <name>ADP</name>
        <dbReference type="ChEBI" id="CHEBI:456216"/>
    </ligand>
</feature>
<accession>A0A366EG48</accession>
<evidence type="ECO:0000313" key="6">
    <source>
        <dbReference type="EMBL" id="RBP01367.1"/>
    </source>
</evidence>
<comment type="similarity">
    <text evidence="5">Belongs to the pyruvate, phosphate/water dikinase regulatory protein family. PDRP subfamily.</text>
</comment>
<dbReference type="EC" id="2.7.4.27" evidence="5"/>
<keyword evidence="4 5" id="KW-0418">Kinase</keyword>
<evidence type="ECO:0000313" key="7">
    <source>
        <dbReference type="Proteomes" id="UP000252254"/>
    </source>
</evidence>
<keyword evidence="7" id="KW-1185">Reference proteome</keyword>
<name>A0A366EG48_9BACI</name>
<comment type="catalytic activity">
    <reaction evidence="5">
        <text>N(tele)-phospho-L-histidyl/L-threonyl-[pyruvate, phosphate dikinase] + ADP = N(tele)-phospho-L-histidyl/O-phospho-L-threonyl-[pyruvate, phosphate dikinase] + AMP + H(+)</text>
        <dbReference type="Rhea" id="RHEA:43692"/>
        <dbReference type="Rhea" id="RHEA-COMP:10650"/>
        <dbReference type="Rhea" id="RHEA-COMP:10651"/>
        <dbReference type="ChEBI" id="CHEBI:15378"/>
        <dbReference type="ChEBI" id="CHEBI:30013"/>
        <dbReference type="ChEBI" id="CHEBI:61977"/>
        <dbReference type="ChEBI" id="CHEBI:83586"/>
        <dbReference type="ChEBI" id="CHEBI:456215"/>
        <dbReference type="ChEBI" id="CHEBI:456216"/>
        <dbReference type="EC" id="2.7.11.32"/>
    </reaction>
</comment>
<keyword evidence="3 5" id="KW-0547">Nucleotide-binding</keyword>
<dbReference type="GO" id="GO:0016776">
    <property type="term" value="F:phosphotransferase activity, phosphate group as acceptor"/>
    <property type="evidence" value="ECO:0007669"/>
    <property type="project" value="UniProtKB-UniRule"/>
</dbReference>
<evidence type="ECO:0000256" key="1">
    <source>
        <dbReference type="ARBA" id="ARBA00022527"/>
    </source>
</evidence>